<dbReference type="PANTHER" id="PTHR31286">
    <property type="entry name" value="GLYCINE-RICH CELL WALL STRUCTURAL PROTEIN 1.8-LIKE"/>
    <property type="match status" value="1"/>
</dbReference>
<organism evidence="3 4">
    <name type="scientific">Oldenlandia corymbosa var. corymbosa</name>
    <dbReference type="NCBI Taxonomy" id="529605"/>
    <lineage>
        <taxon>Eukaryota</taxon>
        <taxon>Viridiplantae</taxon>
        <taxon>Streptophyta</taxon>
        <taxon>Embryophyta</taxon>
        <taxon>Tracheophyta</taxon>
        <taxon>Spermatophyta</taxon>
        <taxon>Magnoliopsida</taxon>
        <taxon>eudicotyledons</taxon>
        <taxon>Gunneridae</taxon>
        <taxon>Pentapetalae</taxon>
        <taxon>asterids</taxon>
        <taxon>lamiids</taxon>
        <taxon>Gentianales</taxon>
        <taxon>Rubiaceae</taxon>
        <taxon>Rubioideae</taxon>
        <taxon>Spermacoceae</taxon>
        <taxon>Hedyotis-Oldenlandia complex</taxon>
        <taxon>Oldenlandia</taxon>
    </lineage>
</organism>
<evidence type="ECO:0000313" key="3">
    <source>
        <dbReference type="EMBL" id="CAI9098937.1"/>
    </source>
</evidence>
<dbReference type="Pfam" id="PF14111">
    <property type="entry name" value="DUF4283"/>
    <property type="match status" value="1"/>
</dbReference>
<dbReference type="EMBL" id="OX459120">
    <property type="protein sequence ID" value="CAI9098937.1"/>
    <property type="molecule type" value="Genomic_DNA"/>
</dbReference>
<dbReference type="PANTHER" id="PTHR31286:SF179">
    <property type="entry name" value="RNASE H TYPE-1 DOMAIN-CONTAINING PROTEIN"/>
    <property type="match status" value="1"/>
</dbReference>
<feature type="compositionally biased region" description="Basic and acidic residues" evidence="1">
    <location>
        <begin position="262"/>
        <end position="275"/>
    </location>
</feature>
<sequence length="441" mass="49455">MKYSLYKITKEEEDEQLAAPFRLALVGKFTKGQQKMDYLHREFQIIGFKGNYSIGSIDYRHILICFDLEKDFHRCWLKRLWTFDKHRMRLLKWTTDLNPVHESSIVPVWISLEGLPIYRFNKDYLWKLASIIGTLLQIDVPALNMSRPSVARVCVEIDLFKEHPIRIQLEVEGKSYFQSILYENMLQYCVDYKKIAHDALSCRHNMKAASLHKVVLRQPDEPKKDKQAAQPTGKQPVNNLSSTKSTGERNSASTEVAPPLKTADDTEAARTDRIIGDGTIPNVTVAKNHNPIIVQLPTSANSKGGKSSSPVIGEEESNPQSLPDAPTDAGDTHSSPSIVPRLEAIYGGKNLSSASLQGRREQLARKDDASVTGAYVLPVQITPSPMSSATNATSMPQNLVLKSNQNIPILDVENLNSNSPLLHFTPSHFEKSLKYGKQIHK</sequence>
<reference evidence="3" key="1">
    <citation type="submission" date="2023-03" db="EMBL/GenBank/DDBJ databases">
        <authorList>
            <person name="Julca I."/>
        </authorList>
    </citation>
    <scope>NUCLEOTIDE SEQUENCE</scope>
</reference>
<gene>
    <name evidence="3" type="ORF">OLC1_LOCUS9044</name>
</gene>
<dbReference type="Proteomes" id="UP001161247">
    <property type="component" value="Chromosome 3"/>
</dbReference>
<evidence type="ECO:0000256" key="1">
    <source>
        <dbReference type="SAM" id="MobiDB-lite"/>
    </source>
</evidence>
<feature type="domain" description="DUF4283" evidence="2">
    <location>
        <begin position="21"/>
        <end position="99"/>
    </location>
</feature>
<accession>A0AAV1CWX3</accession>
<evidence type="ECO:0000313" key="4">
    <source>
        <dbReference type="Proteomes" id="UP001161247"/>
    </source>
</evidence>
<proteinExistence type="predicted"/>
<evidence type="ECO:0000259" key="2">
    <source>
        <dbReference type="Pfam" id="PF14111"/>
    </source>
</evidence>
<keyword evidence="4" id="KW-1185">Reference proteome</keyword>
<feature type="region of interest" description="Disordered" evidence="1">
    <location>
        <begin position="220"/>
        <end position="275"/>
    </location>
</feature>
<dbReference type="InterPro" id="IPR025558">
    <property type="entry name" value="DUF4283"/>
</dbReference>
<dbReference type="AlphaFoldDB" id="A0AAV1CWX3"/>
<name>A0AAV1CWX3_OLDCO</name>
<feature type="compositionally biased region" description="Polar residues" evidence="1">
    <location>
        <begin position="296"/>
        <end position="310"/>
    </location>
</feature>
<dbReference type="InterPro" id="IPR040256">
    <property type="entry name" value="At4g02000-like"/>
</dbReference>
<feature type="region of interest" description="Disordered" evidence="1">
    <location>
        <begin position="294"/>
        <end position="337"/>
    </location>
</feature>
<protein>
    <submittedName>
        <fullName evidence="3">OLC1v1035676C1</fullName>
    </submittedName>
</protein>
<feature type="compositionally biased region" description="Polar residues" evidence="1">
    <location>
        <begin position="229"/>
        <end position="254"/>
    </location>
</feature>